<dbReference type="GO" id="GO:0032259">
    <property type="term" value="P:methylation"/>
    <property type="evidence" value="ECO:0007669"/>
    <property type="project" value="UniProtKB-KW"/>
</dbReference>
<dbReference type="InterPro" id="IPR002052">
    <property type="entry name" value="DNA_methylase_N6_adenine_CS"/>
</dbReference>
<keyword evidence="3" id="KW-0812">Transmembrane</keyword>
<gene>
    <name evidence="5" type="ordered locus">UWK_03232</name>
</gene>
<keyword evidence="6" id="KW-1185">Reference proteome</keyword>
<accession>M1NJK7</accession>
<keyword evidence="1 5" id="KW-0489">Methyltransferase</keyword>
<proteinExistence type="predicted"/>
<keyword evidence="2" id="KW-0949">S-adenosyl-L-methionine</keyword>
<evidence type="ECO:0000259" key="4">
    <source>
        <dbReference type="Pfam" id="PF05175"/>
    </source>
</evidence>
<dbReference type="PANTHER" id="PTHR47739:SF1">
    <property type="entry name" value="TRNA1(VAL) (ADENINE(37)-N6)-METHYLTRANSFERASE"/>
    <property type="match status" value="1"/>
</dbReference>
<protein>
    <submittedName>
        <fullName evidence="5">Putative O-methyltransferase</fullName>
    </submittedName>
</protein>
<dbReference type="GO" id="GO:0008170">
    <property type="term" value="F:N-methyltransferase activity"/>
    <property type="evidence" value="ECO:0007669"/>
    <property type="project" value="UniProtKB-ARBA"/>
</dbReference>
<evidence type="ECO:0000256" key="3">
    <source>
        <dbReference type="SAM" id="Phobius"/>
    </source>
</evidence>
<keyword evidence="3" id="KW-1133">Transmembrane helix</keyword>
<dbReference type="eggNOG" id="COG4123">
    <property type="taxonomic scope" value="Bacteria"/>
</dbReference>
<name>M1NJK7_DESSD</name>
<dbReference type="GO" id="GO:0008757">
    <property type="term" value="F:S-adenosylmethionine-dependent methyltransferase activity"/>
    <property type="evidence" value="ECO:0007669"/>
    <property type="project" value="UniProtKB-ARBA"/>
</dbReference>
<dbReference type="AlphaFoldDB" id="M1NJK7"/>
<dbReference type="Pfam" id="PF05175">
    <property type="entry name" value="MTS"/>
    <property type="match status" value="1"/>
</dbReference>
<dbReference type="GO" id="GO:0003676">
    <property type="term" value="F:nucleic acid binding"/>
    <property type="evidence" value="ECO:0007669"/>
    <property type="project" value="InterPro"/>
</dbReference>
<dbReference type="CDD" id="cd02440">
    <property type="entry name" value="AdoMet_MTases"/>
    <property type="match status" value="1"/>
</dbReference>
<organism evidence="5 6">
    <name type="scientific">Desulfocapsa sulfexigens (strain DSM 10523 / SB164P1)</name>
    <dbReference type="NCBI Taxonomy" id="1167006"/>
    <lineage>
        <taxon>Bacteria</taxon>
        <taxon>Pseudomonadati</taxon>
        <taxon>Thermodesulfobacteriota</taxon>
        <taxon>Desulfobulbia</taxon>
        <taxon>Desulfobulbales</taxon>
        <taxon>Desulfocapsaceae</taxon>
        <taxon>Desulfocapsa</taxon>
    </lineage>
</organism>
<reference evidence="6" key="1">
    <citation type="journal article" date="2013" name="Stand. Genomic Sci.">
        <title>Complete genome sequence of Desulfocapsa sulfexigens, a marine deltaproteobacterium specialized in disproportionating inorganic sulfur compounds.</title>
        <authorList>
            <person name="Finster K.W."/>
            <person name="Kjeldsen K.U."/>
            <person name="Kube M."/>
            <person name="Reinhardt R."/>
            <person name="Mussmann M."/>
            <person name="Amann R."/>
            <person name="Schreiber L."/>
        </authorList>
    </citation>
    <scope>NUCLEOTIDE SEQUENCE [LARGE SCALE GENOMIC DNA]</scope>
    <source>
        <strain evidence="6">DSM 10523 / SB164P1</strain>
    </source>
</reference>
<evidence type="ECO:0000256" key="1">
    <source>
        <dbReference type="ARBA" id="ARBA00022603"/>
    </source>
</evidence>
<evidence type="ECO:0000313" key="6">
    <source>
        <dbReference type="Proteomes" id="UP000011721"/>
    </source>
</evidence>
<keyword evidence="5" id="KW-0808">Transferase</keyword>
<dbReference type="PROSITE" id="PS00092">
    <property type="entry name" value="N6_MTASE"/>
    <property type="match status" value="1"/>
</dbReference>
<keyword evidence="3" id="KW-0472">Membrane</keyword>
<dbReference type="SUPFAM" id="SSF53335">
    <property type="entry name" value="S-adenosyl-L-methionine-dependent methyltransferases"/>
    <property type="match status" value="1"/>
</dbReference>
<feature type="transmembrane region" description="Helical" evidence="3">
    <location>
        <begin position="51"/>
        <end position="68"/>
    </location>
</feature>
<dbReference type="InterPro" id="IPR050210">
    <property type="entry name" value="tRNA_Adenine-N(6)_MTase"/>
</dbReference>
<evidence type="ECO:0000256" key="2">
    <source>
        <dbReference type="ARBA" id="ARBA00022691"/>
    </source>
</evidence>
<dbReference type="EMBL" id="CP003985">
    <property type="protein sequence ID" value="AGF79759.1"/>
    <property type="molecule type" value="Genomic_DNA"/>
</dbReference>
<evidence type="ECO:0000313" key="5">
    <source>
        <dbReference type="EMBL" id="AGF79759.1"/>
    </source>
</evidence>
<dbReference type="PANTHER" id="PTHR47739">
    <property type="entry name" value="TRNA1(VAL) (ADENINE(37)-N6)-METHYLTRANSFERASE"/>
    <property type="match status" value="1"/>
</dbReference>
<dbReference type="HOGENOM" id="CLU_061983_3_0_7"/>
<dbReference type="InterPro" id="IPR029063">
    <property type="entry name" value="SAM-dependent_MTases_sf"/>
</dbReference>
<dbReference type="STRING" id="1167006.UWK_03232"/>
<dbReference type="RefSeq" id="WP_015405443.1">
    <property type="nucleotide sequence ID" value="NC_020304.1"/>
</dbReference>
<dbReference type="KEGG" id="dsf:UWK_03232"/>
<feature type="domain" description="Methyltransferase small" evidence="4">
    <location>
        <begin position="39"/>
        <end position="133"/>
    </location>
</feature>
<sequence>MKKSTGLADVETTSNTLFDGALRCLQHRIGYRFSIDPVLLAHFVRLTRDEAVLDLGAGCGVIGLILLYRARERIRMLTALELQTGLTRLIEENISINHFEKVMQVVEGDLRNIQQYFVPESFSTVVCNPPFYPAGSGRVSSCKESEIARHQVACSLPEVIAAAAVAVKNRGRVYLVYPAEGLGDLLHLLASQQLIVKRMQLVYSYPDKSMAARLLLLEAVKNGGEGVDVRPPLYIYDRKNGDYSEAMQQFYKPN</sequence>
<dbReference type="Gene3D" id="3.40.50.150">
    <property type="entry name" value="Vaccinia Virus protein VP39"/>
    <property type="match status" value="1"/>
</dbReference>
<dbReference type="Proteomes" id="UP000011721">
    <property type="component" value="Chromosome"/>
</dbReference>
<dbReference type="InterPro" id="IPR007848">
    <property type="entry name" value="Small_mtfrase_dom"/>
</dbReference>